<keyword evidence="1" id="KW-0732">Signal</keyword>
<accession>A0ABW3CZ80</accession>
<evidence type="ECO:0000313" key="3">
    <source>
        <dbReference type="Proteomes" id="UP001596978"/>
    </source>
</evidence>
<comment type="caution">
    <text evidence="2">The sequence shown here is derived from an EMBL/GenBank/DDBJ whole genome shotgun (WGS) entry which is preliminary data.</text>
</comment>
<keyword evidence="3" id="KW-1185">Reference proteome</keyword>
<sequence length="176" mass="19630">MSYFFKRPLILLPILVFTMFASCSNDDNDQDTNLQADNVFEYVDTTVELNTLIIDFFRTSNRVWIGKGVNMSVTGNNVLADSTVDYVYFDIQNQTDIEAGTYQFNLDDATAFTFFGEVVLGYDPMTEQATTTAQITGGTLTVEINEGEYTFVWDCTVSGGIRVQGNYTGTVDQAID</sequence>
<organism evidence="2 3">
    <name type="scientific">Sungkyunkwania multivorans</name>
    <dbReference type="NCBI Taxonomy" id="1173618"/>
    <lineage>
        <taxon>Bacteria</taxon>
        <taxon>Pseudomonadati</taxon>
        <taxon>Bacteroidota</taxon>
        <taxon>Flavobacteriia</taxon>
        <taxon>Flavobacteriales</taxon>
        <taxon>Flavobacteriaceae</taxon>
        <taxon>Sungkyunkwania</taxon>
    </lineage>
</organism>
<evidence type="ECO:0000256" key="1">
    <source>
        <dbReference type="SAM" id="SignalP"/>
    </source>
</evidence>
<feature type="chain" id="PRO_5046282049" description="Lipoprotein" evidence="1">
    <location>
        <begin position="24"/>
        <end position="176"/>
    </location>
</feature>
<protein>
    <recommendedName>
        <fullName evidence="4">Lipoprotein</fullName>
    </recommendedName>
</protein>
<dbReference type="EMBL" id="JBHTJH010000004">
    <property type="protein sequence ID" value="MFD0861991.1"/>
    <property type="molecule type" value="Genomic_DNA"/>
</dbReference>
<dbReference type="RefSeq" id="WP_386406055.1">
    <property type="nucleotide sequence ID" value="NZ_JBHTJH010000004.1"/>
</dbReference>
<gene>
    <name evidence="2" type="ORF">ACFQ1M_07215</name>
</gene>
<dbReference type="PROSITE" id="PS51257">
    <property type="entry name" value="PROKAR_LIPOPROTEIN"/>
    <property type="match status" value="1"/>
</dbReference>
<feature type="signal peptide" evidence="1">
    <location>
        <begin position="1"/>
        <end position="23"/>
    </location>
</feature>
<reference evidence="3" key="1">
    <citation type="journal article" date="2019" name="Int. J. Syst. Evol. Microbiol.">
        <title>The Global Catalogue of Microorganisms (GCM) 10K type strain sequencing project: providing services to taxonomists for standard genome sequencing and annotation.</title>
        <authorList>
            <consortium name="The Broad Institute Genomics Platform"/>
            <consortium name="The Broad Institute Genome Sequencing Center for Infectious Disease"/>
            <person name="Wu L."/>
            <person name="Ma J."/>
        </authorList>
    </citation>
    <scope>NUCLEOTIDE SEQUENCE [LARGE SCALE GENOMIC DNA]</scope>
    <source>
        <strain evidence="3">CCUG 62952</strain>
    </source>
</reference>
<name>A0ABW3CZ80_9FLAO</name>
<proteinExistence type="predicted"/>
<evidence type="ECO:0008006" key="4">
    <source>
        <dbReference type="Google" id="ProtNLM"/>
    </source>
</evidence>
<evidence type="ECO:0000313" key="2">
    <source>
        <dbReference type="EMBL" id="MFD0861991.1"/>
    </source>
</evidence>
<dbReference type="Proteomes" id="UP001596978">
    <property type="component" value="Unassembled WGS sequence"/>
</dbReference>